<reference evidence="2" key="1">
    <citation type="submission" date="2019-12" db="EMBL/GenBank/DDBJ databases">
        <title>An insight into the sialome of adult female Ixodes ricinus ticks feeding for 6 days.</title>
        <authorList>
            <person name="Perner J."/>
            <person name="Ribeiro J.M.C."/>
        </authorList>
    </citation>
    <scope>NUCLEOTIDE SEQUENCE</scope>
    <source>
        <strain evidence="2">Semi-engorged</strain>
        <tissue evidence="2">Salivary glands</tissue>
    </source>
</reference>
<proteinExistence type="predicted"/>
<evidence type="ECO:0000313" key="2">
    <source>
        <dbReference type="EMBL" id="MXU96516.1"/>
    </source>
</evidence>
<feature type="transmembrane region" description="Helical" evidence="1">
    <location>
        <begin position="119"/>
        <end position="140"/>
    </location>
</feature>
<keyword evidence="1" id="KW-1133">Transmembrane helix</keyword>
<accession>A0A6B0V3W5</accession>
<feature type="transmembrane region" description="Helical" evidence="1">
    <location>
        <begin position="33"/>
        <end position="50"/>
    </location>
</feature>
<feature type="transmembrane region" description="Helical" evidence="1">
    <location>
        <begin position="183"/>
        <end position="203"/>
    </location>
</feature>
<organism evidence="2">
    <name type="scientific">Ixodes ricinus</name>
    <name type="common">Common tick</name>
    <name type="synonym">Acarus ricinus</name>
    <dbReference type="NCBI Taxonomy" id="34613"/>
    <lineage>
        <taxon>Eukaryota</taxon>
        <taxon>Metazoa</taxon>
        <taxon>Ecdysozoa</taxon>
        <taxon>Arthropoda</taxon>
        <taxon>Chelicerata</taxon>
        <taxon>Arachnida</taxon>
        <taxon>Acari</taxon>
        <taxon>Parasitiformes</taxon>
        <taxon>Ixodida</taxon>
        <taxon>Ixodoidea</taxon>
        <taxon>Ixodidae</taxon>
        <taxon>Ixodinae</taxon>
        <taxon>Ixodes</taxon>
    </lineage>
</organism>
<evidence type="ECO:0000256" key="1">
    <source>
        <dbReference type="SAM" id="Phobius"/>
    </source>
</evidence>
<keyword evidence="1" id="KW-0812">Transmembrane</keyword>
<dbReference type="AlphaFoldDB" id="A0A6B0V3W5"/>
<protein>
    <submittedName>
        <fullName evidence="2">Putative suppressor of cytokine signaling 6</fullName>
    </submittedName>
</protein>
<feature type="transmembrane region" description="Helical" evidence="1">
    <location>
        <begin position="62"/>
        <end position="82"/>
    </location>
</feature>
<keyword evidence="1" id="KW-0472">Membrane</keyword>
<name>A0A6B0V3W5_IXORI</name>
<sequence>MFLLERVCPSGMLSRSLSDVGKWRLHLSTNHRVCNLTFPFVICIGVYTSLSCAVPRNVMDPFAGAVCAVVLSALWPEALYFWRAWNKGSFISLPQAISAWPKRAQHSCLKLQCRMELSCCWRLMFCFLPLISLGGGLVIVQKQRDATAIWHSFLSVWNDGLLCGSYWASKCPFLCARVYRDTYIYQILYIALYIQSLLIIHYVPRLSIKTYSWKEKGYL</sequence>
<dbReference type="EMBL" id="GIFC01014433">
    <property type="protein sequence ID" value="MXU96516.1"/>
    <property type="molecule type" value="Transcribed_RNA"/>
</dbReference>